<dbReference type="Proteomes" id="UP000739538">
    <property type="component" value="Unassembled WGS sequence"/>
</dbReference>
<organism evidence="3 4">
    <name type="scientific">Eiseniibacteriota bacterium</name>
    <dbReference type="NCBI Taxonomy" id="2212470"/>
    <lineage>
        <taxon>Bacteria</taxon>
        <taxon>Candidatus Eiseniibacteriota</taxon>
    </lineage>
</organism>
<evidence type="ECO:0000313" key="4">
    <source>
        <dbReference type="Proteomes" id="UP000739538"/>
    </source>
</evidence>
<evidence type="ECO:0000313" key="3">
    <source>
        <dbReference type="EMBL" id="MCA9757732.1"/>
    </source>
</evidence>
<feature type="region of interest" description="Disordered" evidence="1">
    <location>
        <begin position="82"/>
        <end position="106"/>
    </location>
</feature>
<keyword evidence="2" id="KW-1133">Transmembrane helix</keyword>
<gene>
    <name evidence="3" type="ORF">KDA27_18165</name>
</gene>
<reference evidence="3" key="2">
    <citation type="journal article" date="2021" name="Microbiome">
        <title>Successional dynamics and alternative stable states in a saline activated sludge microbial community over 9 years.</title>
        <authorList>
            <person name="Wang Y."/>
            <person name="Ye J."/>
            <person name="Ju F."/>
            <person name="Liu L."/>
            <person name="Boyd J.A."/>
            <person name="Deng Y."/>
            <person name="Parks D.H."/>
            <person name="Jiang X."/>
            <person name="Yin X."/>
            <person name="Woodcroft B.J."/>
            <person name="Tyson G.W."/>
            <person name="Hugenholtz P."/>
            <person name="Polz M.F."/>
            <person name="Zhang T."/>
        </authorList>
    </citation>
    <scope>NUCLEOTIDE SEQUENCE</scope>
    <source>
        <strain evidence="3">HKST-UBA02</strain>
    </source>
</reference>
<feature type="region of interest" description="Disordered" evidence="1">
    <location>
        <begin position="20"/>
        <end position="46"/>
    </location>
</feature>
<evidence type="ECO:0000256" key="2">
    <source>
        <dbReference type="SAM" id="Phobius"/>
    </source>
</evidence>
<feature type="transmembrane region" description="Helical" evidence="2">
    <location>
        <begin position="53"/>
        <end position="73"/>
    </location>
</feature>
<feature type="compositionally biased region" description="Polar residues" evidence="1">
    <location>
        <begin position="96"/>
        <end position="105"/>
    </location>
</feature>
<comment type="caution">
    <text evidence="3">The sequence shown here is derived from an EMBL/GenBank/DDBJ whole genome shotgun (WGS) entry which is preliminary data.</text>
</comment>
<reference evidence="3" key="1">
    <citation type="submission" date="2020-04" db="EMBL/GenBank/DDBJ databases">
        <authorList>
            <person name="Zhang T."/>
        </authorList>
    </citation>
    <scope>NUCLEOTIDE SEQUENCE</scope>
    <source>
        <strain evidence="3">HKST-UBA02</strain>
    </source>
</reference>
<keyword evidence="2" id="KW-0472">Membrane</keyword>
<dbReference type="EMBL" id="JAGQHS010000116">
    <property type="protein sequence ID" value="MCA9757732.1"/>
    <property type="molecule type" value="Genomic_DNA"/>
</dbReference>
<name>A0A956SEI9_UNCEI</name>
<protein>
    <submittedName>
        <fullName evidence="3">Uncharacterized protein</fullName>
    </submittedName>
</protein>
<proteinExistence type="predicted"/>
<dbReference type="AlphaFoldDB" id="A0A956SEI9"/>
<keyword evidence="2" id="KW-0812">Transmembrane</keyword>
<sequence>MKLDESTQIRYDETNGLGYAARSTNLDSSGAQSRLRQRSRTGSCNRRSMPTPGFLWAAWVALAVTALLFHSSVAISGSGTRATAGRQAGLGHRGTIGTTDETSSGRMVARETSPELQFLSPLQVQLLGKEFEQWGNEKVVYDPESVLLRWTPITPVRSGTWQLASTPFPSSNVLATGTVDVPRADGTSWTLFRVPLGEGLPTTPPPSGSSTYYLRVVPAGSQGASSQVVRIVYKKDESSTRFTAAGLHPELFSPMPVFVDLNTFELIRADEEDDEEPCIVPLVIFMDGTTVDVLDLSHSTVRVATPKRKALHGNIPQYNGSIGSGDSITIPDDVGLFESEILPINIELADDPLLEALFGFRIDYSQLTNATMVWVLVLAMEEDATSDEAAEAARDAFVQGLRSELNNCIQSMELADAIQLIRNGQNLDAVLTADDSEICGYVATEDSSVLDQIRSKLTQMAKDAGTGEELDEAIYWLPGGITNLLDDAADADDVIGFAYRSFSYDQLWRADRPISFTLDMHLNEGPEFPRAGRREVHYQVKGRVGRCQHVPGKDRCVPVVEGSWAYGQ</sequence>
<accession>A0A956SEI9</accession>
<evidence type="ECO:0000256" key="1">
    <source>
        <dbReference type="SAM" id="MobiDB-lite"/>
    </source>
</evidence>
<feature type="compositionally biased region" description="Polar residues" evidence="1">
    <location>
        <begin position="22"/>
        <end position="46"/>
    </location>
</feature>